<accession>A0AAY4DBP3</accession>
<evidence type="ECO:0000256" key="6">
    <source>
        <dbReference type="ARBA" id="ARBA00023329"/>
    </source>
</evidence>
<feature type="compositionally biased region" description="Basic residues" evidence="8">
    <location>
        <begin position="504"/>
        <end position="517"/>
    </location>
</feature>
<evidence type="ECO:0000256" key="5">
    <source>
        <dbReference type="ARBA" id="ARBA00023203"/>
    </source>
</evidence>
<evidence type="ECO:0000313" key="10">
    <source>
        <dbReference type="Ensembl" id="ENSDCDP00010043015.1"/>
    </source>
</evidence>
<dbReference type="Pfam" id="PF15920">
    <property type="entry name" value="WHAMM-JMY_N"/>
    <property type="match status" value="1"/>
</dbReference>
<reference evidence="10" key="2">
    <citation type="submission" date="2025-08" db="UniProtKB">
        <authorList>
            <consortium name="Ensembl"/>
        </authorList>
    </citation>
    <scope>IDENTIFICATION</scope>
</reference>
<evidence type="ECO:0000256" key="3">
    <source>
        <dbReference type="ARBA" id="ARBA00023054"/>
    </source>
</evidence>
<proteinExistence type="predicted"/>
<dbReference type="GO" id="GO:0006888">
    <property type="term" value="P:endoplasmic reticulum to Golgi vesicle-mediated transport"/>
    <property type="evidence" value="ECO:0007669"/>
    <property type="project" value="TreeGrafter"/>
</dbReference>
<dbReference type="InterPro" id="IPR031808">
    <property type="entry name" value="JMY/WHAMM_N"/>
</dbReference>
<dbReference type="GO" id="GO:0030659">
    <property type="term" value="C:cytoplasmic vesicle membrane"/>
    <property type="evidence" value="ECO:0007669"/>
    <property type="project" value="UniProtKB-SubCell"/>
</dbReference>
<feature type="region of interest" description="Disordered" evidence="8">
    <location>
        <begin position="504"/>
        <end position="527"/>
    </location>
</feature>
<sequence length="702" mass="81198">MSGVDFERLDSLDGWVAVKSNLFEEREAFRLGFIVQWSVIESKFAVTCHNRTLQRQKRRDELANGAAEISWAGLFSVNDLKNLHRHFTRVGDALSPYFPDLRDFEEGNIWDLIFFNRAAGPEEQEKDLETPCRQLEKYLSTAVDVCGRKIVLDTLFGQDERDVEEYFENLQEFKRKTMQEEVAIKRILPFYHFFQILQQHNRADRLVILLKIYEEEDEAYKELVTVATHFYQYLLQPFRDMRELAMLYKMEILKSLECEELGPKRIAALEKEAEEWRKRAEDAVSSIQDITVSYFVETSKALAGMSYSMEEDKKRFGQASWASASPRLERLKFLLAKETLQHMRAKEMCLNRKKEEIREKMGNLADQKGDILAVDQLELQYYEAQLELYDIKFETLRNEELLLVAQIDTVRRQIKELREEVVYYDTCEDPEELHSIIQTSGHQECSPSIKNLSRRLQQLETKRGTICARRAYLRNKKVCMQIRALRFGGLITETCQMLVLLPSPRHRPRAPRRRRRSSSLNRKTSRCRSSCQLDLALCRLTRARPPPLPHHPPPPPPPPPPPLPPISSDLQMPLDAPKPLSAKEAAKNSLNQNIGNSSMDEVLASLQRGQIQLRKVQLPAPKPPSRDSVNVRESILSAIRQGVKLKKVQMQDPAAPPPESQDTELERSIKAAMQRMKRVSSDSDEEDESDDHGDTQSAEWDS</sequence>
<dbReference type="PROSITE" id="PS51082">
    <property type="entry name" value="WH2"/>
    <property type="match status" value="1"/>
</dbReference>
<feature type="domain" description="WH2" evidence="9">
    <location>
        <begin position="631"/>
        <end position="648"/>
    </location>
</feature>
<comment type="subcellular location">
    <subcellularLocation>
        <location evidence="1">Cytoplasmic vesicle membrane</location>
    </subcellularLocation>
</comment>
<feature type="coiled-coil region" evidence="7">
    <location>
        <begin position="340"/>
        <end position="399"/>
    </location>
</feature>
<evidence type="ECO:0000256" key="8">
    <source>
        <dbReference type="SAM" id="MobiDB-lite"/>
    </source>
</evidence>
<dbReference type="Ensembl" id="ENSDCDT00010053068.1">
    <property type="protein sequence ID" value="ENSDCDP00010043015.1"/>
    <property type="gene ID" value="ENSDCDG00010026935.1"/>
</dbReference>
<evidence type="ECO:0000256" key="7">
    <source>
        <dbReference type="SAM" id="Coils"/>
    </source>
</evidence>
<feature type="region of interest" description="Disordered" evidence="8">
    <location>
        <begin position="642"/>
        <end position="702"/>
    </location>
</feature>
<keyword evidence="6" id="KW-0968">Cytoplasmic vesicle</keyword>
<dbReference type="GO" id="GO:0003779">
    <property type="term" value="F:actin binding"/>
    <property type="evidence" value="ECO:0007669"/>
    <property type="project" value="UniProtKB-KW"/>
</dbReference>
<feature type="compositionally biased region" description="Acidic residues" evidence="8">
    <location>
        <begin position="682"/>
        <end position="691"/>
    </location>
</feature>
<evidence type="ECO:0000259" key="9">
    <source>
        <dbReference type="PROSITE" id="PS51082"/>
    </source>
</evidence>
<gene>
    <name evidence="10" type="primary">WHAMM</name>
</gene>
<protein>
    <recommendedName>
        <fullName evidence="9">WH2 domain-containing protein</fullName>
    </recommendedName>
</protein>
<dbReference type="Proteomes" id="UP000694580">
    <property type="component" value="Chromosome 16"/>
</dbReference>
<dbReference type="PANTHER" id="PTHR23330">
    <property type="entry name" value="P300 TRANSCRIPTIONAL COFACTOR JMY-RELATED"/>
    <property type="match status" value="1"/>
</dbReference>
<dbReference type="PANTHER" id="PTHR23330:SF6">
    <property type="entry name" value="WASP HOMOLOG-ASSOCIATED PROTEIN WITH ACTIN, MEMBRANES AND MICROTUBULES"/>
    <property type="match status" value="1"/>
</dbReference>
<evidence type="ECO:0000256" key="1">
    <source>
        <dbReference type="ARBA" id="ARBA00004156"/>
    </source>
</evidence>
<evidence type="ECO:0000313" key="11">
    <source>
        <dbReference type="Proteomes" id="UP000694580"/>
    </source>
</evidence>
<keyword evidence="5" id="KW-0009">Actin-binding</keyword>
<keyword evidence="3 7" id="KW-0175">Coiled coil</keyword>
<dbReference type="GO" id="GO:0033116">
    <property type="term" value="C:endoplasmic reticulum-Golgi intermediate compartment membrane"/>
    <property type="evidence" value="ECO:0007669"/>
    <property type="project" value="TreeGrafter"/>
</dbReference>
<organism evidence="10 11">
    <name type="scientific">Denticeps clupeoides</name>
    <name type="common">denticle herring</name>
    <dbReference type="NCBI Taxonomy" id="299321"/>
    <lineage>
        <taxon>Eukaryota</taxon>
        <taxon>Metazoa</taxon>
        <taxon>Chordata</taxon>
        <taxon>Craniata</taxon>
        <taxon>Vertebrata</taxon>
        <taxon>Euteleostomi</taxon>
        <taxon>Actinopterygii</taxon>
        <taxon>Neopterygii</taxon>
        <taxon>Teleostei</taxon>
        <taxon>Clupei</taxon>
        <taxon>Clupeiformes</taxon>
        <taxon>Denticipitoidei</taxon>
        <taxon>Denticipitidae</taxon>
        <taxon>Denticeps</taxon>
    </lineage>
</organism>
<feature type="compositionally biased region" description="Pro residues" evidence="8">
    <location>
        <begin position="544"/>
        <end position="565"/>
    </location>
</feature>
<keyword evidence="11" id="KW-1185">Reference proteome</keyword>
<reference evidence="10 11" key="1">
    <citation type="submission" date="2020-06" db="EMBL/GenBank/DDBJ databases">
        <authorList>
            <consortium name="Wellcome Sanger Institute Data Sharing"/>
        </authorList>
    </citation>
    <scope>NUCLEOTIDE SEQUENCE [LARGE SCALE GENOMIC DNA]</scope>
</reference>
<dbReference type="GeneTree" id="ENSGT00510000046704"/>
<keyword evidence="4" id="KW-0472">Membrane</keyword>
<dbReference type="Pfam" id="PF15871">
    <property type="entry name" value="JMY"/>
    <property type="match status" value="1"/>
</dbReference>
<dbReference type="InterPro" id="IPR003124">
    <property type="entry name" value="WH2_dom"/>
</dbReference>
<keyword evidence="2" id="KW-0963">Cytoplasm</keyword>
<dbReference type="GO" id="GO:0071933">
    <property type="term" value="F:Arp2/3 complex binding"/>
    <property type="evidence" value="ECO:0007669"/>
    <property type="project" value="TreeGrafter"/>
</dbReference>
<evidence type="ECO:0000256" key="4">
    <source>
        <dbReference type="ARBA" id="ARBA00023136"/>
    </source>
</evidence>
<reference evidence="10" key="3">
    <citation type="submission" date="2025-09" db="UniProtKB">
        <authorList>
            <consortium name="Ensembl"/>
        </authorList>
    </citation>
    <scope>IDENTIFICATION</scope>
</reference>
<name>A0AAY4DBP3_9TELE</name>
<dbReference type="InterPro" id="IPR031738">
    <property type="entry name" value="JMY/WHAMM"/>
</dbReference>
<dbReference type="GO" id="GO:0034314">
    <property type="term" value="P:Arp2/3 complex-mediated actin nucleation"/>
    <property type="evidence" value="ECO:0007669"/>
    <property type="project" value="TreeGrafter"/>
</dbReference>
<feature type="region of interest" description="Disordered" evidence="8">
    <location>
        <begin position="542"/>
        <end position="576"/>
    </location>
</feature>
<dbReference type="Gene3D" id="6.10.280.150">
    <property type="match status" value="1"/>
</dbReference>
<dbReference type="AlphaFoldDB" id="A0AAY4DBP3"/>
<evidence type="ECO:0000256" key="2">
    <source>
        <dbReference type="ARBA" id="ARBA00022490"/>
    </source>
</evidence>